<feature type="binding site" evidence="16">
    <location>
        <position position="105"/>
    </location>
    <ligand>
        <name>substrate</name>
    </ligand>
</feature>
<dbReference type="SMART" id="SM01007">
    <property type="entry name" value="Aldolase_II"/>
    <property type="match status" value="1"/>
</dbReference>
<feature type="binding site" evidence="16">
    <location>
        <position position="207"/>
    </location>
    <ligand>
        <name>Zn(2+)</name>
        <dbReference type="ChEBI" id="CHEBI:29105"/>
    </ligand>
</feature>
<evidence type="ECO:0000256" key="3">
    <source>
        <dbReference type="ARBA" id="ARBA00004555"/>
    </source>
</evidence>
<feature type="region of interest" description="Disordered" evidence="18">
    <location>
        <begin position="790"/>
        <end position="826"/>
    </location>
</feature>
<evidence type="ECO:0000259" key="19">
    <source>
        <dbReference type="PROSITE" id="PS50195"/>
    </source>
</evidence>
<feature type="coiled-coil region" evidence="17">
    <location>
        <begin position="707"/>
        <end position="734"/>
    </location>
</feature>
<evidence type="ECO:0000256" key="11">
    <source>
        <dbReference type="ARBA" id="ARBA00022927"/>
    </source>
</evidence>
<dbReference type="InterPro" id="IPR027267">
    <property type="entry name" value="AH/BAR_dom_sf"/>
</dbReference>
<evidence type="ECO:0000256" key="8">
    <source>
        <dbReference type="ARBA" id="ARBA00022605"/>
    </source>
</evidence>
<dbReference type="NCBIfam" id="TIGR03328">
    <property type="entry name" value="salvage_mtnB"/>
    <property type="match status" value="1"/>
</dbReference>
<gene>
    <name evidence="16" type="primary">MDE1</name>
    <name evidence="20" type="ORF">T310_4574</name>
</gene>
<dbReference type="EC" id="4.2.1.109" evidence="16"/>
<comment type="function">
    <text evidence="16">Catalyzes the dehydration of methylthioribulose-1-phosphate (MTRu-1-P) into 2,3-diketo-5-methylthiopentyl-1-phosphate (DK-MTP-1-P).</text>
</comment>
<evidence type="ECO:0000256" key="2">
    <source>
        <dbReference type="ARBA" id="ARBA00004496"/>
    </source>
</evidence>
<dbReference type="Pfam" id="PF00787">
    <property type="entry name" value="PX"/>
    <property type="match status" value="1"/>
</dbReference>
<feature type="compositionally biased region" description="Polar residues" evidence="18">
    <location>
        <begin position="219"/>
        <end position="229"/>
    </location>
</feature>
<sequence>MTDTQDKIVEANGNNDHLVQSDDPEHPANLIPELCRKFYNWGWVTGTGGGTSIRRGDHIYIAPSGVQKELIQPQNLFVLQYPTPKYPPSERKYIRKPQDLKPSACTPLFLAAFDRGAGCCIHTHSQWAVLVTLLVERDHGKDAYFEISNIEQIKGIPRGKGKGMLGFHDTLRIPIIENTAFEEDLTESLEKAMDQNPDTYAVLVRRHGMFEGPNRKSDNGQLGLSPSQRPAQRIDRCFWHPFLSRNSNSEPPVLRVEMDLDGGESPWGDVPSQSTTRNDDTVHSGSSTSAAPSQPTTQDTLTTPRSPVRRGPRTPRKISAQATKLEAVDDAADPLGPLGDKSLGEEAPAPPQKEPFSAHTTRPTSSTSQSSSAAGLMGSVSLDDDQRIKGPPPVQPPPSTEGPKRQTQPSISVEEAAKPTFHITVGDPHKVGDLTSSHIVYQVRTKTTSKAYRRPEFEVSRRYRDFLWLYNQLHNNNPGVVVPPPPEKQAVGRFDSNFVESRRAALERMLNKITAHPILQHDGDLKIFLESESFSLDVKNKENREPDLGQNKGMFGSLGLSVGGGGKFIEHDDWFHDRKIYLDALENQLKALMKAIDTVVAQRKGLAEAAGDFSASLHALASVELSPALSGPLDSLSEVQLRIRELYERQAQQDILTLGITVDEYIRLIGSVKTAFSQRQKAFHSWHAAEAELQKRRHTQEKLLRQGKTQQDRLNQINADVADAERKVHQARLLFEDMGRLMRNELERFEREKVEDFKSGVETFLESAVEAQKELIELWETFLLQLDAGEDGNPFYQPPAPATNDGEAAPKGDTEAAAAVTSEQQE</sequence>
<dbReference type="FunFam" id="3.30.1520.10:FF:000013">
    <property type="entry name" value="Putative Sorting nexin 3"/>
    <property type="match status" value="1"/>
</dbReference>
<dbReference type="FunFam" id="3.40.225.10:FF:000003">
    <property type="entry name" value="Methylthioribulose-1-phosphate dehydratase"/>
    <property type="match status" value="1"/>
</dbReference>
<dbReference type="GO" id="GO:0035091">
    <property type="term" value="F:phosphatidylinositol binding"/>
    <property type="evidence" value="ECO:0007669"/>
    <property type="project" value="InterPro"/>
</dbReference>
<feature type="binding site" evidence="16">
    <location>
        <position position="122"/>
    </location>
    <ligand>
        <name>Zn(2+)</name>
        <dbReference type="ChEBI" id="CHEBI:29105"/>
    </ligand>
</feature>
<dbReference type="PANTHER" id="PTHR10555:SF170">
    <property type="entry name" value="FI18122P1"/>
    <property type="match status" value="1"/>
</dbReference>
<keyword evidence="10 16" id="KW-0862">Zinc</keyword>
<dbReference type="Gene3D" id="1.20.1270.60">
    <property type="entry name" value="Arfaptin homology (AH) domain/BAR domain"/>
    <property type="match status" value="1"/>
</dbReference>
<dbReference type="InterPro" id="IPR036409">
    <property type="entry name" value="Aldolase_II/adducin_N_sf"/>
</dbReference>
<keyword evidence="8 16" id="KW-0028">Amino-acid biosynthesis</keyword>
<dbReference type="InterPro" id="IPR015404">
    <property type="entry name" value="Vps5_C"/>
</dbReference>
<comment type="cofactor">
    <cofactor evidence="16">
        <name>Zn(2+)</name>
        <dbReference type="ChEBI" id="CHEBI:29105"/>
    </cofactor>
    <text evidence="16">Binds 1 zinc ion per subunit.</text>
</comment>
<evidence type="ECO:0000256" key="12">
    <source>
        <dbReference type="ARBA" id="ARBA00023034"/>
    </source>
</evidence>
<comment type="catalytic activity">
    <reaction evidence="16">
        <text>5-(methylsulfanyl)-D-ribulose 1-phosphate = 5-methylsulfanyl-2,3-dioxopentyl phosphate + H2O</text>
        <dbReference type="Rhea" id="RHEA:15549"/>
        <dbReference type="ChEBI" id="CHEBI:15377"/>
        <dbReference type="ChEBI" id="CHEBI:58548"/>
        <dbReference type="ChEBI" id="CHEBI:58828"/>
        <dbReference type="EC" id="4.2.1.109"/>
    </reaction>
</comment>
<keyword evidence="14 16" id="KW-0486">Methionine biosynthesis</keyword>
<keyword evidence="21" id="KW-1185">Reference proteome</keyword>
<dbReference type="GO" id="GO:0005794">
    <property type="term" value="C:Golgi apparatus"/>
    <property type="evidence" value="ECO:0007669"/>
    <property type="project" value="UniProtKB-SubCell"/>
</dbReference>
<dbReference type="UniPathway" id="UPA00904">
    <property type="reaction ID" value="UER00875"/>
</dbReference>
<protein>
    <recommendedName>
        <fullName evidence="16">Methylthioribulose-1-phosphate dehydratase</fullName>
        <shortName evidence="16">MTRu-1-P dehydratase</shortName>
        <ecNumber evidence="16">4.2.1.109</ecNumber>
    </recommendedName>
</protein>
<evidence type="ECO:0000256" key="9">
    <source>
        <dbReference type="ARBA" id="ARBA00022723"/>
    </source>
</evidence>
<dbReference type="OrthoDB" id="271164at2759"/>
<dbReference type="InterPro" id="IPR001303">
    <property type="entry name" value="Aldolase_II/adducin_N"/>
</dbReference>
<evidence type="ECO:0000256" key="15">
    <source>
        <dbReference type="ARBA" id="ARBA00023239"/>
    </source>
</evidence>
<keyword evidence="13" id="KW-0472">Membrane</keyword>
<feature type="binding site" evidence="16">
    <location>
        <position position="124"/>
    </location>
    <ligand>
        <name>Zn(2+)</name>
        <dbReference type="ChEBI" id="CHEBI:29105"/>
    </ligand>
</feature>
<dbReference type="Gene3D" id="3.40.225.10">
    <property type="entry name" value="Class II aldolase/adducin N-terminal domain"/>
    <property type="match status" value="1"/>
</dbReference>
<dbReference type="GO" id="GO:0008270">
    <property type="term" value="F:zinc ion binding"/>
    <property type="evidence" value="ECO:0007669"/>
    <property type="project" value="UniProtKB-UniRule"/>
</dbReference>
<keyword evidence="7" id="KW-0597">Phosphoprotein</keyword>
<evidence type="ECO:0000256" key="13">
    <source>
        <dbReference type="ARBA" id="ARBA00023136"/>
    </source>
</evidence>
<evidence type="ECO:0000313" key="20">
    <source>
        <dbReference type="EMBL" id="KKA21393.1"/>
    </source>
</evidence>
<organism evidence="20 21">
    <name type="scientific">Rasamsonia emersonii (strain ATCC 16479 / CBS 393.64 / IMI 116815)</name>
    <dbReference type="NCBI Taxonomy" id="1408163"/>
    <lineage>
        <taxon>Eukaryota</taxon>
        <taxon>Fungi</taxon>
        <taxon>Dikarya</taxon>
        <taxon>Ascomycota</taxon>
        <taxon>Pezizomycotina</taxon>
        <taxon>Eurotiomycetes</taxon>
        <taxon>Eurotiomycetidae</taxon>
        <taxon>Eurotiales</taxon>
        <taxon>Trichocomaceae</taxon>
        <taxon>Rasamsonia</taxon>
    </lineage>
</organism>
<keyword evidence="12" id="KW-0333">Golgi apparatus</keyword>
<dbReference type="SUPFAM" id="SSF103657">
    <property type="entry name" value="BAR/IMD domain-like"/>
    <property type="match status" value="1"/>
</dbReference>
<dbReference type="InterPro" id="IPR036871">
    <property type="entry name" value="PX_dom_sf"/>
</dbReference>
<dbReference type="InterPro" id="IPR017714">
    <property type="entry name" value="MethylthioRu-1-P_deHdtase_MtnB"/>
</dbReference>
<evidence type="ECO:0000256" key="7">
    <source>
        <dbReference type="ARBA" id="ARBA00022553"/>
    </source>
</evidence>
<feature type="compositionally biased region" description="Basic residues" evidence="18">
    <location>
        <begin position="307"/>
        <end position="316"/>
    </location>
</feature>
<feature type="region of interest" description="Disordered" evidence="18">
    <location>
        <begin position="210"/>
        <end position="229"/>
    </location>
</feature>
<dbReference type="HAMAP" id="MF_03116">
    <property type="entry name" value="Salvage_MtnB_euk"/>
    <property type="match status" value="1"/>
</dbReference>
<feature type="compositionally biased region" description="Pro residues" evidence="18">
    <location>
        <begin position="390"/>
        <end position="400"/>
    </location>
</feature>
<feature type="region of interest" description="Disordered" evidence="18">
    <location>
        <begin position="257"/>
        <end position="411"/>
    </location>
</feature>
<dbReference type="GO" id="GO:0045053">
    <property type="term" value="P:protein retention in Golgi apparatus"/>
    <property type="evidence" value="ECO:0007669"/>
    <property type="project" value="TreeGrafter"/>
</dbReference>
<keyword evidence="17" id="KW-0175">Coiled coil</keyword>
<dbReference type="GO" id="GO:0005829">
    <property type="term" value="C:cytosol"/>
    <property type="evidence" value="ECO:0007669"/>
    <property type="project" value="GOC"/>
</dbReference>
<dbReference type="AlphaFoldDB" id="A0A0F4YUU3"/>
<dbReference type="PANTHER" id="PTHR10555">
    <property type="entry name" value="SORTING NEXIN"/>
    <property type="match status" value="1"/>
</dbReference>
<dbReference type="GO" id="GO:0005768">
    <property type="term" value="C:endosome"/>
    <property type="evidence" value="ECO:0007669"/>
    <property type="project" value="UniProtKB-ARBA"/>
</dbReference>
<comment type="subcellular location">
    <subcellularLocation>
        <location evidence="2 16">Cytoplasm</location>
    </subcellularLocation>
    <subcellularLocation>
        <location evidence="3">Golgi apparatus</location>
    </subcellularLocation>
    <subcellularLocation>
        <location evidence="1">Membrane</location>
        <topology evidence="1">Peripheral membrane protein</topology>
        <orientation evidence="1">Cytoplasmic side</orientation>
    </subcellularLocation>
</comment>
<keyword evidence="11" id="KW-0653">Protein transport</keyword>
<evidence type="ECO:0000256" key="5">
    <source>
        <dbReference type="ARBA" id="ARBA00022448"/>
    </source>
</evidence>
<dbReference type="FunFam" id="1.20.1270.60:FF:000022">
    <property type="entry name" value="Sorting nexin 3 protein"/>
    <property type="match status" value="1"/>
</dbReference>
<dbReference type="Proteomes" id="UP000053958">
    <property type="component" value="Unassembled WGS sequence"/>
</dbReference>
<dbReference type="SUPFAM" id="SSF64268">
    <property type="entry name" value="PX domain"/>
    <property type="match status" value="1"/>
</dbReference>
<evidence type="ECO:0000256" key="16">
    <source>
        <dbReference type="HAMAP-Rule" id="MF_03116"/>
    </source>
</evidence>
<comment type="pathway">
    <text evidence="16">Amino-acid biosynthesis; L-methionine biosynthesis via salvage pathway; L-methionine from S-methyl-5-thio-alpha-D-ribose 1-phosphate: step 2/6.</text>
</comment>
<feature type="domain" description="PX" evidence="19">
    <location>
        <begin position="419"/>
        <end position="535"/>
    </location>
</feature>
<dbReference type="PROSITE" id="PS50195">
    <property type="entry name" value="PX"/>
    <property type="match status" value="1"/>
</dbReference>
<comment type="caution">
    <text evidence="20">The sequence shown here is derived from an EMBL/GenBank/DDBJ whole genome shotgun (WGS) entry which is preliminary data.</text>
</comment>
<evidence type="ECO:0000256" key="4">
    <source>
        <dbReference type="ARBA" id="ARBA00010883"/>
    </source>
</evidence>
<evidence type="ECO:0000313" key="21">
    <source>
        <dbReference type="Proteomes" id="UP000053958"/>
    </source>
</evidence>
<evidence type="ECO:0000256" key="18">
    <source>
        <dbReference type="SAM" id="MobiDB-lite"/>
    </source>
</evidence>
<keyword evidence="9 16" id="KW-0479">Metal-binding</keyword>
<comment type="similarity">
    <text evidence="4">Belongs to the sorting nexin family.</text>
</comment>
<dbReference type="InterPro" id="IPR001683">
    <property type="entry name" value="PX_dom"/>
</dbReference>
<feature type="compositionally biased region" description="Low complexity" evidence="18">
    <location>
        <begin position="360"/>
        <end position="372"/>
    </location>
</feature>
<dbReference type="InterPro" id="IPR035803">
    <property type="entry name" value="BAR_Vps5"/>
</dbReference>
<comment type="similarity">
    <text evidence="16">Belongs to the aldolase class II family. MtnB subfamily.</text>
</comment>
<dbReference type="EMBL" id="LASV01000186">
    <property type="protein sequence ID" value="KKA21393.1"/>
    <property type="molecule type" value="Genomic_DNA"/>
</dbReference>
<feature type="active site" description="Proton donor/acceptor" evidence="16">
    <location>
        <position position="151"/>
    </location>
</feature>
<keyword evidence="6 16" id="KW-0963">Cytoplasm</keyword>
<dbReference type="Pfam" id="PF00596">
    <property type="entry name" value="Aldolase_II"/>
    <property type="match status" value="1"/>
</dbReference>
<dbReference type="GO" id="GO:0015031">
    <property type="term" value="P:protein transport"/>
    <property type="evidence" value="ECO:0007669"/>
    <property type="project" value="UniProtKB-KW"/>
</dbReference>
<dbReference type="RefSeq" id="XP_013328005.1">
    <property type="nucleotide sequence ID" value="XM_013472551.1"/>
</dbReference>
<dbReference type="CDD" id="cd07627">
    <property type="entry name" value="BAR_Vps5p"/>
    <property type="match status" value="1"/>
</dbReference>
<dbReference type="GO" id="GO:0046570">
    <property type="term" value="F:methylthioribulose 1-phosphate dehydratase activity"/>
    <property type="evidence" value="ECO:0007669"/>
    <property type="project" value="UniProtKB-UniRule"/>
</dbReference>
<dbReference type="GO" id="GO:0019509">
    <property type="term" value="P:L-methionine salvage from methylthioadenosine"/>
    <property type="evidence" value="ECO:0007669"/>
    <property type="project" value="UniProtKB-UniRule"/>
</dbReference>
<dbReference type="GeneID" id="25316922"/>
<proteinExistence type="inferred from homology"/>
<keyword evidence="5" id="KW-0813">Transport</keyword>
<name>A0A0F4YUU3_RASE3</name>
<dbReference type="STRING" id="1408163.A0A0F4YUU3"/>
<reference evidence="20 21" key="1">
    <citation type="submission" date="2015-04" db="EMBL/GenBank/DDBJ databases">
        <authorList>
            <person name="Heijne W.H."/>
            <person name="Fedorova N.D."/>
            <person name="Nierman W.C."/>
            <person name="Vollebregt A.W."/>
            <person name="Zhao Z."/>
            <person name="Wu L."/>
            <person name="Kumar M."/>
            <person name="Stam H."/>
            <person name="van den Berg M.A."/>
            <person name="Pel H.J."/>
        </authorList>
    </citation>
    <scope>NUCLEOTIDE SEQUENCE [LARGE SCALE GENOMIC DNA]</scope>
    <source>
        <strain evidence="20 21">CBS 393.64</strain>
    </source>
</reference>
<feature type="compositionally biased region" description="Low complexity" evidence="18">
    <location>
        <begin position="286"/>
        <end position="298"/>
    </location>
</feature>
<dbReference type="GO" id="GO:0030904">
    <property type="term" value="C:retromer complex"/>
    <property type="evidence" value="ECO:0007669"/>
    <property type="project" value="UniProtKB-ARBA"/>
</dbReference>
<dbReference type="GO" id="GO:0042147">
    <property type="term" value="P:retrograde transport, endosome to Golgi"/>
    <property type="evidence" value="ECO:0007669"/>
    <property type="project" value="TreeGrafter"/>
</dbReference>
<dbReference type="SUPFAM" id="SSF53639">
    <property type="entry name" value="AraD/HMP-PK domain-like"/>
    <property type="match status" value="1"/>
</dbReference>
<evidence type="ECO:0000256" key="1">
    <source>
        <dbReference type="ARBA" id="ARBA00004287"/>
    </source>
</evidence>
<dbReference type="Gene3D" id="3.30.1520.10">
    <property type="entry name" value="Phox-like domain"/>
    <property type="match status" value="1"/>
</dbReference>
<dbReference type="SMART" id="SM00312">
    <property type="entry name" value="PX"/>
    <property type="match status" value="1"/>
</dbReference>
<keyword evidence="15 16" id="KW-0456">Lyase</keyword>
<evidence type="ECO:0000256" key="6">
    <source>
        <dbReference type="ARBA" id="ARBA00022490"/>
    </source>
</evidence>
<evidence type="ECO:0000256" key="10">
    <source>
        <dbReference type="ARBA" id="ARBA00022833"/>
    </source>
</evidence>
<dbReference type="InterPro" id="IPR027514">
    <property type="entry name" value="Salvage_MtnB_euk"/>
</dbReference>
<evidence type="ECO:0000256" key="17">
    <source>
        <dbReference type="SAM" id="Coils"/>
    </source>
</evidence>
<evidence type="ECO:0000256" key="14">
    <source>
        <dbReference type="ARBA" id="ARBA00023167"/>
    </source>
</evidence>
<accession>A0A0F4YUU3</accession>
<dbReference type="Pfam" id="PF09325">
    <property type="entry name" value="Vps5"/>
    <property type="match status" value="1"/>
</dbReference>